<dbReference type="CDD" id="cd02440">
    <property type="entry name" value="AdoMet_MTases"/>
    <property type="match status" value="1"/>
</dbReference>
<dbReference type="AlphaFoldDB" id="A0A933W8L6"/>
<dbReference type="Proteomes" id="UP000696931">
    <property type="component" value="Unassembled WGS sequence"/>
</dbReference>
<dbReference type="GO" id="GO:0032259">
    <property type="term" value="P:methylation"/>
    <property type="evidence" value="ECO:0007669"/>
    <property type="project" value="UniProtKB-KW"/>
</dbReference>
<dbReference type="Pfam" id="PF13847">
    <property type="entry name" value="Methyltransf_31"/>
    <property type="match status" value="1"/>
</dbReference>
<dbReference type="PANTHER" id="PTHR43861:SF3">
    <property type="entry name" value="PUTATIVE (AFU_ORTHOLOGUE AFUA_2G14390)-RELATED"/>
    <property type="match status" value="1"/>
</dbReference>
<accession>A0A933W8L6</accession>
<name>A0A933W8L6_UNCEI</name>
<protein>
    <submittedName>
        <fullName evidence="3">Class I SAM-dependent methyltransferase</fullName>
    </submittedName>
</protein>
<proteinExistence type="predicted"/>
<dbReference type="PANTHER" id="PTHR43861">
    <property type="entry name" value="TRANS-ACONITATE 2-METHYLTRANSFERASE-RELATED"/>
    <property type="match status" value="1"/>
</dbReference>
<evidence type="ECO:0000259" key="2">
    <source>
        <dbReference type="Pfam" id="PF13847"/>
    </source>
</evidence>
<dbReference type="Gene3D" id="3.40.50.150">
    <property type="entry name" value="Vaccinia Virus protein VP39"/>
    <property type="match status" value="1"/>
</dbReference>
<dbReference type="GO" id="GO:0008757">
    <property type="term" value="F:S-adenosylmethionine-dependent methyltransferase activity"/>
    <property type="evidence" value="ECO:0007669"/>
    <property type="project" value="InterPro"/>
</dbReference>
<evidence type="ECO:0000256" key="1">
    <source>
        <dbReference type="ARBA" id="ARBA00022679"/>
    </source>
</evidence>
<keyword evidence="1" id="KW-0808">Transferase</keyword>
<dbReference type="EMBL" id="JACRIW010000059">
    <property type="protein sequence ID" value="MBI5169632.1"/>
    <property type="molecule type" value="Genomic_DNA"/>
</dbReference>
<dbReference type="SUPFAM" id="SSF53335">
    <property type="entry name" value="S-adenosyl-L-methionine-dependent methyltransferases"/>
    <property type="match status" value="1"/>
</dbReference>
<gene>
    <name evidence="3" type="ORF">HZA61_09105</name>
</gene>
<dbReference type="InterPro" id="IPR029063">
    <property type="entry name" value="SAM-dependent_MTases_sf"/>
</dbReference>
<evidence type="ECO:0000313" key="4">
    <source>
        <dbReference type="Proteomes" id="UP000696931"/>
    </source>
</evidence>
<keyword evidence="3" id="KW-0489">Methyltransferase</keyword>
<comment type="caution">
    <text evidence="3">The sequence shown here is derived from an EMBL/GenBank/DDBJ whole genome shotgun (WGS) entry which is preliminary data.</text>
</comment>
<reference evidence="3" key="1">
    <citation type="submission" date="2020-07" db="EMBL/GenBank/DDBJ databases">
        <title>Huge and variable diversity of episymbiotic CPR bacteria and DPANN archaea in groundwater ecosystems.</title>
        <authorList>
            <person name="He C.Y."/>
            <person name="Keren R."/>
            <person name="Whittaker M."/>
            <person name="Farag I.F."/>
            <person name="Doudna J."/>
            <person name="Cate J.H.D."/>
            <person name="Banfield J.F."/>
        </authorList>
    </citation>
    <scope>NUCLEOTIDE SEQUENCE</scope>
    <source>
        <strain evidence="3">NC_groundwater_1813_Pr3_B-0.1um_71_17</strain>
    </source>
</reference>
<feature type="domain" description="Methyltransferase" evidence="2">
    <location>
        <begin position="41"/>
        <end position="149"/>
    </location>
</feature>
<organism evidence="3 4">
    <name type="scientific">Eiseniibacteriota bacterium</name>
    <dbReference type="NCBI Taxonomy" id="2212470"/>
    <lineage>
        <taxon>Bacteria</taxon>
        <taxon>Candidatus Eiseniibacteriota</taxon>
    </lineage>
</organism>
<evidence type="ECO:0000313" key="3">
    <source>
        <dbReference type="EMBL" id="MBI5169632.1"/>
    </source>
</evidence>
<sequence length="271" mass="30445">MSNERDYVLGTHDDELNRLGLQHAVWRPHCTSAWTRAGFTAGQTLLDVGCGPGWASFDLAQIARERGRVVAVDRSRRFLDALEAGASARGLANIETHERDLDEQGLPDVQADGAWARWVFAFVREPRLLLERTIGALKSGGTFVVHEYVDYRTWRLSPRSEAFESFVTEVMASWRENGGEPDIALDLGRWLPELGCEIVSERVICEVARPDEWWWEWPRAFVAIGLQRLVDLGRVSEARAAEMRAAFAAAERTNGAFLLTPAVLEIVARKK</sequence>
<dbReference type="InterPro" id="IPR025714">
    <property type="entry name" value="Methyltranfer_dom"/>
</dbReference>